<dbReference type="OrthoDB" id="9792592at2"/>
<keyword evidence="2" id="KW-0408">Iron</keyword>
<keyword evidence="1" id="KW-0479">Metal-binding</keyword>
<reference evidence="5 6" key="1">
    <citation type="submission" date="2018-06" db="EMBL/GenBank/DDBJ databases">
        <title>Genomic Encyclopedia of Type Strains, Phase IV (KMG-IV): sequencing the most valuable type-strain genomes for metagenomic binning, comparative biology and taxonomic classification.</title>
        <authorList>
            <person name="Goeker M."/>
        </authorList>
    </citation>
    <scope>NUCLEOTIDE SEQUENCE [LARGE SCALE GENOMIC DNA]</scope>
    <source>
        <strain evidence="5 6">DSM 15140</strain>
    </source>
</reference>
<name>A0A366EEX0_9BACI</name>
<dbReference type="SUPFAM" id="SSF56014">
    <property type="entry name" value="Nitrite and sulphite reductase 4Fe-4S domain-like"/>
    <property type="match status" value="1"/>
</dbReference>
<dbReference type="InterPro" id="IPR045854">
    <property type="entry name" value="NO2/SO3_Rdtase_4Fe4S_sf"/>
</dbReference>
<sequence>MQDKRSPFMTFENTTLVRIYYQIYVGGDGGGEVREAQLLTTVATEAEVIEYCGAMLQYYRETGIYGERTAPWLERLGFDNVKARLSEPEQRKKLVEALDQATAAKRNDPWHEIVGDRDVKEKLYSMDRRETVGAGE</sequence>
<gene>
    <name evidence="5" type="ORF">DES48_10230</name>
</gene>
<dbReference type="RefSeq" id="WP_113866895.1">
    <property type="nucleotide sequence ID" value="NZ_BAABQN010000002.1"/>
</dbReference>
<keyword evidence="3" id="KW-0411">Iron-sulfur</keyword>
<dbReference type="GO" id="GO:0016491">
    <property type="term" value="F:oxidoreductase activity"/>
    <property type="evidence" value="ECO:0007669"/>
    <property type="project" value="InterPro"/>
</dbReference>
<dbReference type="GO" id="GO:0046872">
    <property type="term" value="F:metal ion binding"/>
    <property type="evidence" value="ECO:0007669"/>
    <property type="project" value="UniProtKB-KW"/>
</dbReference>
<evidence type="ECO:0000313" key="5">
    <source>
        <dbReference type="EMBL" id="RBP00270.1"/>
    </source>
</evidence>
<evidence type="ECO:0000259" key="4">
    <source>
        <dbReference type="Pfam" id="PF01077"/>
    </source>
</evidence>
<keyword evidence="6" id="KW-1185">Reference proteome</keyword>
<dbReference type="Pfam" id="PF01077">
    <property type="entry name" value="NIR_SIR"/>
    <property type="match status" value="1"/>
</dbReference>
<comment type="caution">
    <text evidence="5">The sequence shown here is derived from an EMBL/GenBank/DDBJ whole genome shotgun (WGS) entry which is preliminary data.</text>
</comment>
<dbReference type="AlphaFoldDB" id="A0A366EEX0"/>
<dbReference type="GO" id="GO:0051536">
    <property type="term" value="F:iron-sulfur cluster binding"/>
    <property type="evidence" value="ECO:0007669"/>
    <property type="project" value="UniProtKB-KW"/>
</dbReference>
<dbReference type="Proteomes" id="UP000252254">
    <property type="component" value="Unassembled WGS sequence"/>
</dbReference>
<protein>
    <submittedName>
        <fullName evidence="5">Nitrite/sulfite reductase ferredoxin-like protein</fullName>
    </submittedName>
</protein>
<proteinExistence type="predicted"/>
<dbReference type="InterPro" id="IPR006067">
    <property type="entry name" value="NO2/SO3_Rdtase_4Fe4S_dom"/>
</dbReference>
<accession>A0A366EEX0</accession>
<evidence type="ECO:0000313" key="6">
    <source>
        <dbReference type="Proteomes" id="UP000252254"/>
    </source>
</evidence>
<feature type="domain" description="Nitrite/sulphite reductase 4Fe-4S" evidence="4">
    <location>
        <begin position="19"/>
        <end position="92"/>
    </location>
</feature>
<dbReference type="EMBL" id="QNRI01000002">
    <property type="protein sequence ID" value="RBP00270.1"/>
    <property type="molecule type" value="Genomic_DNA"/>
</dbReference>
<evidence type="ECO:0000256" key="1">
    <source>
        <dbReference type="ARBA" id="ARBA00022723"/>
    </source>
</evidence>
<dbReference type="GO" id="GO:0020037">
    <property type="term" value="F:heme binding"/>
    <property type="evidence" value="ECO:0007669"/>
    <property type="project" value="InterPro"/>
</dbReference>
<evidence type="ECO:0000256" key="2">
    <source>
        <dbReference type="ARBA" id="ARBA00023004"/>
    </source>
</evidence>
<evidence type="ECO:0000256" key="3">
    <source>
        <dbReference type="ARBA" id="ARBA00023014"/>
    </source>
</evidence>
<organism evidence="5 6">
    <name type="scientific">Paraliobacillus ryukyuensis</name>
    <dbReference type="NCBI Taxonomy" id="200904"/>
    <lineage>
        <taxon>Bacteria</taxon>
        <taxon>Bacillati</taxon>
        <taxon>Bacillota</taxon>
        <taxon>Bacilli</taxon>
        <taxon>Bacillales</taxon>
        <taxon>Bacillaceae</taxon>
        <taxon>Paraliobacillus</taxon>
    </lineage>
</organism>
<dbReference type="Gene3D" id="3.30.413.10">
    <property type="entry name" value="Sulfite Reductase Hemoprotein, domain 1"/>
    <property type="match status" value="1"/>
</dbReference>